<evidence type="ECO:0000313" key="4">
    <source>
        <dbReference type="EMBL" id="KAJ8438071.1"/>
    </source>
</evidence>
<comment type="caution">
    <text evidence="4">The sequence shown here is derived from an EMBL/GenBank/DDBJ whole genome shotgun (WGS) entry which is preliminary data.</text>
</comment>
<evidence type="ECO:0000313" key="5">
    <source>
        <dbReference type="Proteomes" id="UP001153076"/>
    </source>
</evidence>
<dbReference type="InterPro" id="IPR000195">
    <property type="entry name" value="Rab-GAP-TBC_dom"/>
</dbReference>
<reference evidence="4" key="1">
    <citation type="submission" date="2022-04" db="EMBL/GenBank/DDBJ databases">
        <title>Carnegiea gigantea Genome sequencing and assembly v2.</title>
        <authorList>
            <person name="Copetti D."/>
            <person name="Sanderson M.J."/>
            <person name="Burquez A."/>
            <person name="Wojciechowski M.F."/>
        </authorList>
    </citation>
    <scope>NUCLEOTIDE SEQUENCE</scope>
    <source>
        <strain evidence="4">SGP5-SGP5p</strain>
        <tissue evidence="4">Aerial part</tissue>
    </source>
</reference>
<dbReference type="SUPFAM" id="SSF47923">
    <property type="entry name" value="Ypt/Rab-GAP domain of gyp1p"/>
    <property type="match status" value="2"/>
</dbReference>
<proteinExistence type="predicted"/>
<feature type="region of interest" description="Disordered" evidence="2">
    <location>
        <begin position="523"/>
        <end position="615"/>
    </location>
</feature>
<dbReference type="Proteomes" id="UP001153076">
    <property type="component" value="Unassembled WGS sequence"/>
</dbReference>
<feature type="compositionally biased region" description="Basic and acidic residues" evidence="2">
    <location>
        <begin position="534"/>
        <end position="549"/>
    </location>
</feature>
<evidence type="ECO:0000256" key="1">
    <source>
        <dbReference type="ARBA" id="ARBA00022468"/>
    </source>
</evidence>
<name>A0A9Q1K681_9CARY</name>
<dbReference type="PANTHER" id="PTHR22957:SF337">
    <property type="entry name" value="TBC1 DOMAIN FAMILY MEMBER 5"/>
    <property type="match status" value="1"/>
</dbReference>
<dbReference type="InterPro" id="IPR035969">
    <property type="entry name" value="Rab-GAP_TBC_sf"/>
</dbReference>
<dbReference type="EMBL" id="JAKOGI010000270">
    <property type="protein sequence ID" value="KAJ8438071.1"/>
    <property type="molecule type" value="Genomic_DNA"/>
</dbReference>
<feature type="region of interest" description="Disordered" evidence="2">
    <location>
        <begin position="664"/>
        <end position="688"/>
    </location>
</feature>
<dbReference type="AlphaFoldDB" id="A0A9Q1K681"/>
<keyword evidence="5" id="KW-1185">Reference proteome</keyword>
<feature type="domain" description="Rab-GAP TBC" evidence="3">
    <location>
        <begin position="92"/>
        <end position="361"/>
    </location>
</feature>
<dbReference type="PROSITE" id="PS50086">
    <property type="entry name" value="TBC_RABGAP"/>
    <property type="match status" value="1"/>
</dbReference>
<dbReference type="Gene3D" id="1.10.472.80">
    <property type="entry name" value="Ypt/Rab-GAP domain of gyp1p, domain 3"/>
    <property type="match status" value="1"/>
</dbReference>
<protein>
    <recommendedName>
        <fullName evidence="3">Rab-GAP TBC domain-containing protein</fullName>
    </recommendedName>
</protein>
<dbReference type="OrthoDB" id="27140at2759"/>
<dbReference type="SMART" id="SM00164">
    <property type="entry name" value="TBC"/>
    <property type="match status" value="1"/>
</dbReference>
<keyword evidence="1" id="KW-0343">GTPase activation</keyword>
<dbReference type="GO" id="GO:0005096">
    <property type="term" value="F:GTPase activator activity"/>
    <property type="evidence" value="ECO:0007669"/>
    <property type="project" value="UniProtKB-KW"/>
</dbReference>
<gene>
    <name evidence="4" type="ORF">Cgig2_025476</name>
</gene>
<feature type="compositionally biased region" description="Basic and acidic residues" evidence="2">
    <location>
        <begin position="670"/>
        <end position="684"/>
    </location>
</feature>
<evidence type="ECO:0000259" key="3">
    <source>
        <dbReference type="PROSITE" id="PS50086"/>
    </source>
</evidence>
<dbReference type="Gene3D" id="1.10.8.270">
    <property type="entry name" value="putative rabgap domain of human tbc1 domain family member 14 like domains"/>
    <property type="match status" value="1"/>
</dbReference>
<dbReference type="Pfam" id="PF00566">
    <property type="entry name" value="RabGAP-TBC"/>
    <property type="match status" value="2"/>
</dbReference>
<dbReference type="PANTHER" id="PTHR22957">
    <property type="entry name" value="TBC1 DOMAIN FAMILY MEMBER GTPASE-ACTIVATING PROTEIN"/>
    <property type="match status" value="1"/>
</dbReference>
<accession>A0A9Q1K681</accession>
<sequence>MMPFAAITPEMPHSLPGPSLTSRFAHLRSVRWRIDLGVLPSSLFSTIDDLRRVTADSRRRYAHLRKCLLIDPHVPKVDDDTSNLAMDNPLSGRLKCSRASTWGRFFRNAELEQMVNKDLSRLYPEHESYFQTPGCQVLLRRILLLWCLRHPECGYRQGMHELLAPLLYVLHADIQYLNEVHGLYEDHFVDKFDEVLFNEGPDFNFKISSRTLEDEIGSQKQSRKHSNLSDLDPNVQTIVLLNDPYGAEGELGIVLSEKFMEHDAYSMFDALMSGAGGVVAMAGFFSHSSASATQTGLAPVIEASLAVYHLLSVVDSSLYSHLVELGVEPQYFALRWLRVLFGREFSLEELLVIWDEIFSFENSPSVKAPEDDSSGVLNSPRGAFITAMAVSMMLNLRSSLLATEHATTCLQRLLNFPENVELDKLIEKAKSLVSLVLDSNVPFHSTPVIGDVNRTKESSENGHIKSLLFDSASPRTPMSPLPERYWEEKWRVLHEEEETKKGSSSRKSSQKCWTEKLKLKLSWNESDSSPPKRGSRDRDNDSSLRRSLLEDLPGQLSSSEEIEEPEHDKSSVFAEPASSVEHDSEKNSTILNLSPDVMEDGTKTTSSSWSTMEESPLPISVPPDMDTFAGFGTDNYLGEGIVTLSKEQRTSSGRFPWFWKLGRQSSGEGTSDRRPEVENGKSVDDGSLQADKVGFSAENTNCNPVNLKTNGCDQNLICTLRNLGQSMLENIQRNAYEVLGMLVKWTGVYFPIVNVDVGSGIQSKRLSSLQEKSQAGSLDHLSKHALVGKGQVTAMAALKELRKISSLLQEM</sequence>
<organism evidence="4 5">
    <name type="scientific">Carnegiea gigantea</name>
    <dbReference type="NCBI Taxonomy" id="171969"/>
    <lineage>
        <taxon>Eukaryota</taxon>
        <taxon>Viridiplantae</taxon>
        <taxon>Streptophyta</taxon>
        <taxon>Embryophyta</taxon>
        <taxon>Tracheophyta</taxon>
        <taxon>Spermatophyta</taxon>
        <taxon>Magnoliopsida</taxon>
        <taxon>eudicotyledons</taxon>
        <taxon>Gunneridae</taxon>
        <taxon>Pentapetalae</taxon>
        <taxon>Caryophyllales</taxon>
        <taxon>Cactineae</taxon>
        <taxon>Cactaceae</taxon>
        <taxon>Cactoideae</taxon>
        <taxon>Echinocereeae</taxon>
        <taxon>Carnegiea</taxon>
    </lineage>
</organism>
<evidence type="ECO:0000256" key="2">
    <source>
        <dbReference type="SAM" id="MobiDB-lite"/>
    </source>
</evidence>